<proteinExistence type="inferred from homology"/>
<dbReference type="SUPFAM" id="SSF46911">
    <property type="entry name" value="Ribosomal protein S18"/>
    <property type="match status" value="1"/>
</dbReference>
<evidence type="ECO:0000256" key="5">
    <source>
        <dbReference type="ARBA" id="ARBA00022980"/>
    </source>
</evidence>
<evidence type="ECO:0000256" key="7">
    <source>
        <dbReference type="ARBA" id="ARBA00023274"/>
    </source>
</evidence>
<dbReference type="Gene3D" id="4.10.640.10">
    <property type="entry name" value="Ribosomal protein S18"/>
    <property type="match status" value="1"/>
</dbReference>
<protein>
    <recommendedName>
        <fullName evidence="9">Small ribosomal subunit protein mS40</fullName>
    </recommendedName>
    <alternativeName>
        <fullName evidence="8">28S ribosomal protein S18-2, mitochondrial</fullName>
    </alternativeName>
    <alternativeName>
        <fullName evidence="10">28S ribosomal protein S18b, mitochondrial</fullName>
    </alternativeName>
</protein>
<dbReference type="EMBL" id="JAHRIQ010086905">
    <property type="protein sequence ID" value="MEQ2249842.1"/>
    <property type="molecule type" value="Genomic_DNA"/>
</dbReference>
<keyword evidence="6" id="KW-0496">Mitochondrion</keyword>
<evidence type="ECO:0000313" key="12">
    <source>
        <dbReference type="Proteomes" id="UP001482620"/>
    </source>
</evidence>
<reference evidence="11 12" key="1">
    <citation type="submission" date="2021-06" db="EMBL/GenBank/DDBJ databases">
        <authorList>
            <person name="Palmer J.M."/>
        </authorList>
    </citation>
    <scope>NUCLEOTIDE SEQUENCE [LARGE SCALE GENOMIC DNA]</scope>
    <source>
        <strain evidence="12">if_2019</strain>
        <tissue evidence="11">Muscle</tissue>
    </source>
</reference>
<dbReference type="Proteomes" id="UP001482620">
    <property type="component" value="Unassembled WGS sequence"/>
</dbReference>
<keyword evidence="5" id="KW-0689">Ribosomal protein</keyword>
<keyword evidence="12" id="KW-1185">Reference proteome</keyword>
<organism evidence="11 12">
    <name type="scientific">Ilyodon furcidens</name>
    <name type="common">goldbreast splitfin</name>
    <dbReference type="NCBI Taxonomy" id="33524"/>
    <lineage>
        <taxon>Eukaryota</taxon>
        <taxon>Metazoa</taxon>
        <taxon>Chordata</taxon>
        <taxon>Craniata</taxon>
        <taxon>Vertebrata</taxon>
        <taxon>Euteleostomi</taxon>
        <taxon>Actinopterygii</taxon>
        <taxon>Neopterygii</taxon>
        <taxon>Teleostei</taxon>
        <taxon>Neoteleostei</taxon>
        <taxon>Acanthomorphata</taxon>
        <taxon>Ovalentaria</taxon>
        <taxon>Atherinomorphae</taxon>
        <taxon>Cyprinodontiformes</taxon>
        <taxon>Goodeidae</taxon>
        <taxon>Ilyodon</taxon>
    </lineage>
</organism>
<dbReference type="Pfam" id="PF01084">
    <property type="entry name" value="Ribosomal_S18"/>
    <property type="match status" value="1"/>
</dbReference>
<evidence type="ECO:0000256" key="8">
    <source>
        <dbReference type="ARBA" id="ARBA00032055"/>
    </source>
</evidence>
<evidence type="ECO:0000256" key="10">
    <source>
        <dbReference type="ARBA" id="ARBA00035515"/>
    </source>
</evidence>
<evidence type="ECO:0000313" key="11">
    <source>
        <dbReference type="EMBL" id="MEQ2249842.1"/>
    </source>
</evidence>
<dbReference type="InterPro" id="IPR040054">
    <property type="entry name" value="MRPS18B"/>
</dbReference>
<dbReference type="InterPro" id="IPR036870">
    <property type="entry name" value="Ribosomal_bS18_sf"/>
</dbReference>
<evidence type="ECO:0000256" key="6">
    <source>
        <dbReference type="ARBA" id="ARBA00023128"/>
    </source>
</evidence>
<keyword evidence="7" id="KW-0687">Ribonucleoprotein</keyword>
<evidence type="ECO:0000256" key="2">
    <source>
        <dbReference type="ARBA" id="ARBA00006136"/>
    </source>
</evidence>
<dbReference type="PANTHER" id="PTHR13329">
    <property type="entry name" value="MITOCHONDRIAL RIBOSOMAL PROTEIN S18B"/>
    <property type="match status" value="1"/>
</dbReference>
<feature type="non-terminal residue" evidence="11">
    <location>
        <position position="1"/>
    </location>
</feature>
<gene>
    <name evidence="11" type="ORF">ILYODFUR_033675</name>
</gene>
<sequence length="97" mass="11151">RGDKICGNPCPVCRDPNIIIHHQNVKLLQQFISPHTGMVYDPTLTGVCMKQQKKLNEAIDKARDDGMKFEASMKLCIKYFRNHGTIWPQFSNIFNCL</sequence>
<accession>A0ABV0UXD3</accession>
<comment type="caution">
    <text evidence="11">The sequence shown here is derived from an EMBL/GenBank/DDBJ whole genome shotgun (WGS) entry which is preliminary data.</text>
</comment>
<evidence type="ECO:0000256" key="9">
    <source>
        <dbReference type="ARBA" id="ARBA00035130"/>
    </source>
</evidence>
<dbReference type="PANTHER" id="PTHR13329:SF2">
    <property type="entry name" value="SMALL RIBOSOMAL SUBUNIT PROTEIN MS40"/>
    <property type="match status" value="1"/>
</dbReference>
<dbReference type="InterPro" id="IPR001648">
    <property type="entry name" value="Ribosomal_bS18"/>
</dbReference>
<keyword evidence="3" id="KW-0597">Phosphoprotein</keyword>
<comment type="similarity">
    <text evidence="2">Belongs to the bacterial ribosomal protein bS18 family. Mitochondrion-specific ribosomal protein mS40 subfamily.</text>
</comment>
<comment type="subcellular location">
    <subcellularLocation>
        <location evidence="1">Mitochondrion</location>
    </subcellularLocation>
</comment>
<evidence type="ECO:0000256" key="3">
    <source>
        <dbReference type="ARBA" id="ARBA00022553"/>
    </source>
</evidence>
<keyword evidence="4" id="KW-0809">Transit peptide</keyword>
<evidence type="ECO:0000256" key="1">
    <source>
        <dbReference type="ARBA" id="ARBA00004173"/>
    </source>
</evidence>
<evidence type="ECO:0000256" key="4">
    <source>
        <dbReference type="ARBA" id="ARBA00022946"/>
    </source>
</evidence>
<name>A0ABV0UXD3_9TELE</name>